<keyword evidence="2" id="KW-1185">Reference proteome</keyword>
<dbReference type="Proteomes" id="UP000590740">
    <property type="component" value="Unassembled WGS sequence"/>
</dbReference>
<sequence length="82" mass="9591">MRRRTKAERKIIGEAMNSVLSAWGRPHLHSGISIRRLTKDIFECRVGLDERLAFVFIATPPELVFFFIGNHDEIQNLIRSRR</sequence>
<dbReference type="RefSeq" id="WP_184338253.1">
    <property type="nucleotide sequence ID" value="NZ_JACHIG010000001.1"/>
</dbReference>
<proteinExistence type="predicted"/>
<comment type="caution">
    <text evidence="1">The sequence shown here is derived from an EMBL/GenBank/DDBJ whole genome shotgun (WGS) entry which is preliminary data.</text>
</comment>
<evidence type="ECO:0000313" key="2">
    <source>
        <dbReference type="Proteomes" id="UP000590740"/>
    </source>
</evidence>
<dbReference type="AlphaFoldDB" id="A0A7W8DIP4"/>
<accession>A0A7W8DIP4</accession>
<name>A0A7W8DIP4_9BACT</name>
<reference evidence="1 2" key="1">
    <citation type="submission" date="2020-08" db="EMBL/GenBank/DDBJ databases">
        <title>Genomic Encyclopedia of Type Strains, Phase IV (KMG-IV): sequencing the most valuable type-strain genomes for metagenomic binning, comparative biology and taxonomic classification.</title>
        <authorList>
            <person name="Goeker M."/>
        </authorList>
    </citation>
    <scope>NUCLEOTIDE SEQUENCE [LARGE SCALE GENOMIC DNA]</scope>
    <source>
        <strain evidence="1 2">DSM 12252</strain>
    </source>
</reference>
<dbReference type="EMBL" id="JACHIG010000001">
    <property type="protein sequence ID" value="MBB5031324.1"/>
    <property type="molecule type" value="Genomic_DNA"/>
</dbReference>
<gene>
    <name evidence="1" type="ORF">HNQ65_000878</name>
</gene>
<protein>
    <submittedName>
        <fullName evidence="1">Uncharacterized protein</fullName>
    </submittedName>
</protein>
<organism evidence="1 2">
    <name type="scientific">Prosthecobacter vanneervenii</name>
    <dbReference type="NCBI Taxonomy" id="48466"/>
    <lineage>
        <taxon>Bacteria</taxon>
        <taxon>Pseudomonadati</taxon>
        <taxon>Verrucomicrobiota</taxon>
        <taxon>Verrucomicrobiia</taxon>
        <taxon>Verrucomicrobiales</taxon>
        <taxon>Verrucomicrobiaceae</taxon>
        <taxon>Prosthecobacter</taxon>
    </lineage>
</organism>
<evidence type="ECO:0000313" key="1">
    <source>
        <dbReference type="EMBL" id="MBB5031324.1"/>
    </source>
</evidence>